<evidence type="ECO:0000256" key="4">
    <source>
        <dbReference type="ARBA" id="ARBA00022840"/>
    </source>
</evidence>
<dbReference type="InterPro" id="IPR017871">
    <property type="entry name" value="ABC_transporter-like_CS"/>
</dbReference>
<keyword evidence="4 8" id="KW-0067">ATP-binding</keyword>
<dbReference type="GO" id="GO:0005524">
    <property type="term" value="F:ATP binding"/>
    <property type="evidence" value="ECO:0007669"/>
    <property type="project" value="UniProtKB-KW"/>
</dbReference>
<dbReference type="InterPro" id="IPR003439">
    <property type="entry name" value="ABC_transporter-like_ATP-bd"/>
</dbReference>
<keyword evidence="5" id="KW-1278">Translocase</keyword>
<sequence length="245" mass="26145">MRYPNGHQALNDVSLQVRPGEMVAVLGSNGSGKSTLLRCITRLVAPTSGLVRVDGQDLAALEGAQLRAARRGVGVVFQSPALVRRRSVIANVIAGALGRSRGLGCQFGRLPRDELPFAAECLEQVGLLDFAHRRADTLSGGQAQRVAVARALCQRPVALLADEPVASLDPDAAVEVMQILRRLTDEQQLCVVVILHQPELGLSYADRVVGLRAGSVAFDSPCDLVDEARVRALYRSAPEPQGVQS</sequence>
<evidence type="ECO:0000259" key="7">
    <source>
        <dbReference type="PROSITE" id="PS50893"/>
    </source>
</evidence>
<dbReference type="GO" id="GO:0005886">
    <property type="term" value="C:plasma membrane"/>
    <property type="evidence" value="ECO:0007669"/>
    <property type="project" value="TreeGrafter"/>
</dbReference>
<keyword evidence="3" id="KW-0547">Nucleotide-binding</keyword>
<dbReference type="InterPro" id="IPR015854">
    <property type="entry name" value="ABC_transpr_LolD-like"/>
</dbReference>
<organism evidence="8 9">
    <name type="scientific">Actinopolymorpha pittospori</name>
    <dbReference type="NCBI Taxonomy" id="648752"/>
    <lineage>
        <taxon>Bacteria</taxon>
        <taxon>Bacillati</taxon>
        <taxon>Actinomycetota</taxon>
        <taxon>Actinomycetes</taxon>
        <taxon>Propionibacteriales</taxon>
        <taxon>Actinopolymorphaceae</taxon>
        <taxon>Actinopolymorpha</taxon>
    </lineage>
</organism>
<evidence type="ECO:0000256" key="2">
    <source>
        <dbReference type="ARBA" id="ARBA00022475"/>
    </source>
</evidence>
<evidence type="ECO:0000256" key="3">
    <source>
        <dbReference type="ARBA" id="ARBA00022741"/>
    </source>
</evidence>
<comment type="caution">
    <text evidence="8">The sequence shown here is derived from an EMBL/GenBank/DDBJ whole genome shotgun (WGS) entry which is preliminary data.</text>
</comment>
<dbReference type="InterPro" id="IPR003593">
    <property type="entry name" value="AAA+_ATPase"/>
</dbReference>
<accession>A0A927MQH1</accession>
<dbReference type="PROSITE" id="PS00211">
    <property type="entry name" value="ABC_TRANSPORTER_1"/>
    <property type="match status" value="1"/>
</dbReference>
<evidence type="ECO:0000313" key="8">
    <source>
        <dbReference type="EMBL" id="MBE1604214.1"/>
    </source>
</evidence>
<dbReference type="Proteomes" id="UP000638648">
    <property type="component" value="Unassembled WGS sequence"/>
</dbReference>
<dbReference type="EMBL" id="JADBEM010000001">
    <property type="protein sequence ID" value="MBE1604214.1"/>
    <property type="molecule type" value="Genomic_DNA"/>
</dbReference>
<keyword evidence="6" id="KW-0472">Membrane</keyword>
<gene>
    <name evidence="8" type="ORF">HEB94_001062</name>
</gene>
<evidence type="ECO:0000256" key="5">
    <source>
        <dbReference type="ARBA" id="ARBA00022967"/>
    </source>
</evidence>
<feature type="domain" description="ABC transporter" evidence="7">
    <location>
        <begin position="1"/>
        <end position="238"/>
    </location>
</feature>
<name>A0A927MQH1_9ACTN</name>
<dbReference type="SMART" id="SM00382">
    <property type="entry name" value="AAA"/>
    <property type="match status" value="1"/>
</dbReference>
<evidence type="ECO:0000256" key="1">
    <source>
        <dbReference type="ARBA" id="ARBA00022448"/>
    </source>
</evidence>
<protein>
    <submittedName>
        <fullName evidence="8">Phosphonate transport system ATP-binding protein</fullName>
    </submittedName>
</protein>
<dbReference type="NCBIfam" id="TIGR02315">
    <property type="entry name" value="ABC_phnC"/>
    <property type="match status" value="1"/>
</dbReference>
<dbReference type="SUPFAM" id="SSF52540">
    <property type="entry name" value="P-loop containing nucleoside triphosphate hydrolases"/>
    <property type="match status" value="1"/>
</dbReference>
<reference evidence="8" key="1">
    <citation type="submission" date="2020-10" db="EMBL/GenBank/DDBJ databases">
        <title>Sequencing the genomes of 1000 actinobacteria strains.</title>
        <authorList>
            <person name="Klenk H.-P."/>
        </authorList>
    </citation>
    <scope>NUCLEOTIDE SEQUENCE</scope>
    <source>
        <strain evidence="8">DSM 45354</strain>
    </source>
</reference>
<dbReference type="Pfam" id="PF00005">
    <property type="entry name" value="ABC_tran"/>
    <property type="match status" value="1"/>
</dbReference>
<evidence type="ECO:0000313" key="9">
    <source>
        <dbReference type="Proteomes" id="UP000638648"/>
    </source>
</evidence>
<dbReference type="PANTHER" id="PTHR24220">
    <property type="entry name" value="IMPORT ATP-BINDING PROTEIN"/>
    <property type="match status" value="1"/>
</dbReference>
<dbReference type="GO" id="GO:0015416">
    <property type="term" value="F:ABC-type phosphonate transporter activity"/>
    <property type="evidence" value="ECO:0007669"/>
    <property type="project" value="InterPro"/>
</dbReference>
<keyword evidence="1" id="KW-0813">Transport</keyword>
<keyword evidence="2" id="KW-1003">Cell membrane</keyword>
<proteinExistence type="predicted"/>
<dbReference type="InterPro" id="IPR012693">
    <property type="entry name" value="ABC_transpr_PhnC"/>
</dbReference>
<keyword evidence="9" id="KW-1185">Reference proteome</keyword>
<dbReference type="AlphaFoldDB" id="A0A927MQH1"/>
<dbReference type="CDD" id="cd03256">
    <property type="entry name" value="ABC_PhnC_transporter"/>
    <property type="match status" value="1"/>
</dbReference>
<dbReference type="GO" id="GO:0016887">
    <property type="term" value="F:ATP hydrolysis activity"/>
    <property type="evidence" value="ECO:0007669"/>
    <property type="project" value="InterPro"/>
</dbReference>
<dbReference type="Gene3D" id="3.40.50.300">
    <property type="entry name" value="P-loop containing nucleotide triphosphate hydrolases"/>
    <property type="match status" value="1"/>
</dbReference>
<dbReference type="InterPro" id="IPR027417">
    <property type="entry name" value="P-loop_NTPase"/>
</dbReference>
<dbReference type="PROSITE" id="PS50893">
    <property type="entry name" value="ABC_TRANSPORTER_2"/>
    <property type="match status" value="1"/>
</dbReference>
<evidence type="ECO:0000256" key="6">
    <source>
        <dbReference type="ARBA" id="ARBA00023136"/>
    </source>
</evidence>